<dbReference type="Gene3D" id="1.10.357.10">
    <property type="entry name" value="Tetracycline Repressor, domain 2"/>
    <property type="match status" value="1"/>
</dbReference>
<proteinExistence type="predicted"/>
<protein>
    <submittedName>
        <fullName evidence="6">HTH-type transcriptional repressor ComR</fullName>
    </submittedName>
</protein>
<keyword evidence="1" id="KW-0805">Transcription regulation</keyword>
<evidence type="ECO:0000256" key="2">
    <source>
        <dbReference type="ARBA" id="ARBA00023125"/>
    </source>
</evidence>
<dbReference type="SUPFAM" id="SSF46689">
    <property type="entry name" value="Homeodomain-like"/>
    <property type="match status" value="1"/>
</dbReference>
<dbReference type="GO" id="GO:0000976">
    <property type="term" value="F:transcription cis-regulatory region binding"/>
    <property type="evidence" value="ECO:0007669"/>
    <property type="project" value="TreeGrafter"/>
</dbReference>
<evidence type="ECO:0000256" key="4">
    <source>
        <dbReference type="PROSITE-ProRule" id="PRU00335"/>
    </source>
</evidence>
<dbReference type="OrthoDB" id="8535430at2"/>
<feature type="DNA-binding region" description="H-T-H motif" evidence="4">
    <location>
        <begin position="29"/>
        <end position="48"/>
    </location>
</feature>
<dbReference type="STRING" id="295068.MAQ5080_01666"/>
<dbReference type="PROSITE" id="PS50977">
    <property type="entry name" value="HTH_TETR_2"/>
    <property type="match status" value="1"/>
</dbReference>
<dbReference type="Proteomes" id="UP000092627">
    <property type="component" value="Unassembled WGS sequence"/>
</dbReference>
<dbReference type="InterPro" id="IPR009057">
    <property type="entry name" value="Homeodomain-like_sf"/>
</dbReference>
<feature type="domain" description="HTH tetR-type" evidence="5">
    <location>
        <begin position="6"/>
        <end position="66"/>
    </location>
</feature>
<evidence type="ECO:0000256" key="3">
    <source>
        <dbReference type="ARBA" id="ARBA00023163"/>
    </source>
</evidence>
<dbReference type="EMBL" id="FLOC01000008">
    <property type="protein sequence ID" value="SBS30430.1"/>
    <property type="molecule type" value="Genomic_DNA"/>
</dbReference>
<dbReference type="Pfam" id="PF00440">
    <property type="entry name" value="TetR_N"/>
    <property type="match status" value="1"/>
</dbReference>
<evidence type="ECO:0000313" key="7">
    <source>
        <dbReference type="Proteomes" id="UP000092627"/>
    </source>
</evidence>
<dbReference type="RefSeq" id="WP_067208773.1">
    <property type="nucleotide sequence ID" value="NZ_FLOC01000008.1"/>
</dbReference>
<dbReference type="PANTHER" id="PTHR30055:SF234">
    <property type="entry name" value="HTH-TYPE TRANSCRIPTIONAL REGULATOR BETI"/>
    <property type="match status" value="1"/>
</dbReference>
<keyword evidence="3" id="KW-0804">Transcription</keyword>
<dbReference type="InterPro" id="IPR050109">
    <property type="entry name" value="HTH-type_TetR-like_transc_reg"/>
</dbReference>
<sequence>MARGRPSKKGLIADAALNLFKVAGYQGTSIDQVVLEAAVSKPTVYSNFPSKLLLWQEVLRQIIARSEQQLVALEHSLKQESADFSYGWVAIWQAWSDADDRLAAYRIHWGEQHKLSAEEQAMFEVLEQHLANTLARWMAYHNVAAEQHFTLFAVSREACLLPAIANRPSDCADLGQLIEQLIKS</sequence>
<keyword evidence="2 4" id="KW-0238">DNA-binding</keyword>
<organism evidence="6 7">
    <name type="scientific">Marinomonas aquimarina</name>
    <dbReference type="NCBI Taxonomy" id="295068"/>
    <lineage>
        <taxon>Bacteria</taxon>
        <taxon>Pseudomonadati</taxon>
        <taxon>Pseudomonadota</taxon>
        <taxon>Gammaproteobacteria</taxon>
        <taxon>Oceanospirillales</taxon>
        <taxon>Oceanospirillaceae</taxon>
        <taxon>Marinomonas</taxon>
    </lineage>
</organism>
<gene>
    <name evidence="6" type="primary">comR</name>
    <name evidence="6" type="ORF">MAQ5080_01666</name>
</gene>
<dbReference type="PANTHER" id="PTHR30055">
    <property type="entry name" value="HTH-TYPE TRANSCRIPTIONAL REGULATOR RUTR"/>
    <property type="match status" value="1"/>
</dbReference>
<evidence type="ECO:0000256" key="1">
    <source>
        <dbReference type="ARBA" id="ARBA00023015"/>
    </source>
</evidence>
<evidence type="ECO:0000313" key="6">
    <source>
        <dbReference type="EMBL" id="SBS30430.1"/>
    </source>
</evidence>
<reference evidence="6 7" key="1">
    <citation type="submission" date="2016-06" db="EMBL/GenBank/DDBJ databases">
        <authorList>
            <person name="Kjaerup R.B."/>
            <person name="Dalgaard T.S."/>
            <person name="Juul-Madsen H.R."/>
        </authorList>
    </citation>
    <scope>NUCLEOTIDE SEQUENCE [LARGE SCALE GENOMIC DNA]</scope>
    <source>
        <strain evidence="6 7">CECT 5080</strain>
    </source>
</reference>
<dbReference type="InterPro" id="IPR001647">
    <property type="entry name" value="HTH_TetR"/>
</dbReference>
<evidence type="ECO:0000259" key="5">
    <source>
        <dbReference type="PROSITE" id="PS50977"/>
    </source>
</evidence>
<name>A0A1A8TEZ8_9GAMM</name>
<accession>A0A1A8TEZ8</accession>
<keyword evidence="7" id="KW-1185">Reference proteome</keyword>
<dbReference type="GO" id="GO:0003700">
    <property type="term" value="F:DNA-binding transcription factor activity"/>
    <property type="evidence" value="ECO:0007669"/>
    <property type="project" value="TreeGrafter"/>
</dbReference>
<dbReference type="AlphaFoldDB" id="A0A1A8TEZ8"/>